<evidence type="ECO:0000313" key="5">
    <source>
        <dbReference type="Proteomes" id="UP000001396"/>
    </source>
</evidence>
<evidence type="ECO:0000256" key="3">
    <source>
        <dbReference type="ARBA" id="ARBA00030463"/>
    </source>
</evidence>
<evidence type="ECO:0000256" key="1">
    <source>
        <dbReference type="ARBA" id="ARBA00010764"/>
    </source>
</evidence>
<comment type="caution">
    <text evidence="4">The sequence shown here is derived from an EMBL/GenBank/DDBJ whole genome shotgun (WGS) entry which is preliminary data.</text>
</comment>
<dbReference type="RefSeq" id="XP_020428866.1">
    <property type="nucleotide sequence ID" value="XM_020580279.1"/>
</dbReference>
<accession>D3BN74</accession>
<dbReference type="Proteomes" id="UP000001396">
    <property type="component" value="Unassembled WGS sequence"/>
</dbReference>
<proteinExistence type="inferred from homology"/>
<dbReference type="AlphaFoldDB" id="D3BN74"/>
<dbReference type="SUPFAM" id="SSF51230">
    <property type="entry name" value="Single hybrid motif"/>
    <property type="match status" value="1"/>
</dbReference>
<dbReference type="Pfam" id="PF01597">
    <property type="entry name" value="GCV_H"/>
    <property type="match status" value="1"/>
</dbReference>
<gene>
    <name evidence="4" type="ORF">PPL_09485</name>
</gene>
<name>D3BN74_HETP5</name>
<dbReference type="InterPro" id="IPR039169">
    <property type="entry name" value="Abitram"/>
</dbReference>
<protein>
    <recommendedName>
        <fullName evidence="2">Protein Abitram</fullName>
    </recommendedName>
    <alternativeName>
        <fullName evidence="3">Actin-binding transcription modulator</fullName>
    </alternativeName>
</protein>
<dbReference type="GeneID" id="31364960"/>
<evidence type="ECO:0000256" key="2">
    <source>
        <dbReference type="ARBA" id="ARBA00019325"/>
    </source>
</evidence>
<dbReference type="Gene3D" id="2.40.50.100">
    <property type="match status" value="1"/>
</dbReference>
<dbReference type="InParanoid" id="D3BN74"/>
<dbReference type="InterPro" id="IPR033753">
    <property type="entry name" value="GCV_H/Fam206"/>
</dbReference>
<evidence type="ECO:0000313" key="4">
    <source>
        <dbReference type="EMBL" id="EFA76734.1"/>
    </source>
</evidence>
<dbReference type="PANTHER" id="PTHR13651:SF0">
    <property type="entry name" value="PROTEIN ABITRAM"/>
    <property type="match status" value="1"/>
</dbReference>
<dbReference type="FunCoup" id="D3BN74">
    <property type="interactions" value="365"/>
</dbReference>
<dbReference type="OMA" id="GKACEDH"/>
<organism evidence="4 5">
    <name type="scientific">Heterostelium pallidum (strain ATCC 26659 / Pp 5 / PN500)</name>
    <name type="common">Cellular slime mold</name>
    <name type="synonym">Polysphondylium pallidum</name>
    <dbReference type="NCBI Taxonomy" id="670386"/>
    <lineage>
        <taxon>Eukaryota</taxon>
        <taxon>Amoebozoa</taxon>
        <taxon>Evosea</taxon>
        <taxon>Eumycetozoa</taxon>
        <taxon>Dictyostelia</taxon>
        <taxon>Acytosteliales</taxon>
        <taxon>Acytosteliaceae</taxon>
        <taxon>Heterostelium</taxon>
    </lineage>
</organism>
<dbReference type="EMBL" id="ADBJ01000044">
    <property type="protein sequence ID" value="EFA76734.1"/>
    <property type="molecule type" value="Genomic_DNA"/>
</dbReference>
<reference evidence="4 5" key="1">
    <citation type="journal article" date="2011" name="Genome Res.">
        <title>Phylogeny-wide analysis of social amoeba genomes highlights ancient origins for complex intercellular communication.</title>
        <authorList>
            <person name="Heidel A.J."/>
            <person name="Lawal H.M."/>
            <person name="Felder M."/>
            <person name="Schilde C."/>
            <person name="Helps N.R."/>
            <person name="Tunggal B."/>
            <person name="Rivero F."/>
            <person name="John U."/>
            <person name="Schleicher M."/>
            <person name="Eichinger L."/>
            <person name="Platzer M."/>
            <person name="Noegel A.A."/>
            <person name="Schaap P."/>
            <person name="Gloeckner G."/>
        </authorList>
    </citation>
    <scope>NUCLEOTIDE SEQUENCE [LARGE SCALE GENOMIC DNA]</scope>
    <source>
        <strain evidence="5">ATCC 26659 / Pp 5 / PN500</strain>
    </source>
</reference>
<dbReference type="GO" id="GO:0005634">
    <property type="term" value="C:nucleus"/>
    <property type="evidence" value="ECO:0007669"/>
    <property type="project" value="TreeGrafter"/>
</dbReference>
<dbReference type="InterPro" id="IPR011053">
    <property type="entry name" value="Single_hybrid_motif"/>
</dbReference>
<dbReference type="STRING" id="670386.D3BN74"/>
<keyword evidence="5" id="KW-1185">Reference proteome</keyword>
<comment type="similarity">
    <text evidence="1">Belongs to the ABITRAM family.</text>
</comment>
<dbReference type="PANTHER" id="PTHR13651">
    <property type="entry name" value="PROTEIN ABITRAM"/>
    <property type="match status" value="1"/>
</dbReference>
<sequence>MRTVIERYYDQYYAIDIAGKENNDQYINKHSNGVCVVGLAPTHPALTKSMVKIEYTGDLENNQTQGTQKKGAFKLHRDTIVAYITCDDNSTYPIYSCVKGKLLETNKTITQNIDILKNNYSTSGYIIIVEPFETDELSKQSELLSFEKYHQVRGLEIVKGPKFLKDITEDEE</sequence>